<keyword evidence="7 8" id="KW-0472">Membrane</keyword>
<evidence type="ECO:0000256" key="8">
    <source>
        <dbReference type="SAM" id="Phobius"/>
    </source>
</evidence>
<keyword evidence="3 8" id="KW-0812">Transmembrane</keyword>
<dbReference type="SMART" id="SM00382">
    <property type="entry name" value="AAA"/>
    <property type="match status" value="1"/>
</dbReference>
<feature type="domain" description="ABC transporter" evidence="9">
    <location>
        <begin position="44"/>
        <end position="291"/>
    </location>
</feature>
<evidence type="ECO:0000313" key="11">
    <source>
        <dbReference type="Proteomes" id="UP000650467"/>
    </source>
</evidence>
<dbReference type="Gene3D" id="3.40.50.300">
    <property type="entry name" value="P-loop containing nucleotide triphosphate hydrolases"/>
    <property type="match status" value="1"/>
</dbReference>
<feature type="transmembrane region" description="Helical" evidence="8">
    <location>
        <begin position="504"/>
        <end position="522"/>
    </location>
</feature>
<evidence type="ECO:0000256" key="3">
    <source>
        <dbReference type="ARBA" id="ARBA00022692"/>
    </source>
</evidence>
<dbReference type="PANTHER" id="PTHR48041">
    <property type="entry name" value="ABC TRANSPORTER G FAMILY MEMBER 28"/>
    <property type="match status" value="1"/>
</dbReference>
<evidence type="ECO:0000256" key="5">
    <source>
        <dbReference type="ARBA" id="ARBA00022840"/>
    </source>
</evidence>
<accession>A0A835VQY4</accession>
<dbReference type="InterPro" id="IPR003593">
    <property type="entry name" value="AAA+_ATPase"/>
</dbReference>
<feature type="transmembrane region" description="Helical" evidence="8">
    <location>
        <begin position="423"/>
        <end position="440"/>
    </location>
</feature>
<dbReference type="Pfam" id="PF00005">
    <property type="entry name" value="ABC_tran"/>
    <property type="match status" value="1"/>
</dbReference>
<feature type="transmembrane region" description="Helical" evidence="8">
    <location>
        <begin position="633"/>
        <end position="657"/>
    </location>
</feature>
<dbReference type="SUPFAM" id="SSF52540">
    <property type="entry name" value="P-loop containing nucleoside triphosphate hydrolases"/>
    <property type="match status" value="1"/>
</dbReference>
<keyword evidence="5" id="KW-0067">ATP-binding</keyword>
<dbReference type="GO" id="GO:0140359">
    <property type="term" value="F:ABC-type transporter activity"/>
    <property type="evidence" value="ECO:0007669"/>
    <property type="project" value="InterPro"/>
</dbReference>
<dbReference type="GO" id="GO:0005524">
    <property type="term" value="F:ATP binding"/>
    <property type="evidence" value="ECO:0007669"/>
    <property type="project" value="UniProtKB-KW"/>
</dbReference>
<evidence type="ECO:0000256" key="7">
    <source>
        <dbReference type="ARBA" id="ARBA00023136"/>
    </source>
</evidence>
<keyword evidence="4" id="KW-0547">Nucleotide-binding</keyword>
<keyword evidence="11" id="KW-1185">Reference proteome</keyword>
<protein>
    <recommendedName>
        <fullName evidence="9">ABC transporter domain-containing protein</fullName>
    </recommendedName>
</protein>
<evidence type="ECO:0000313" key="10">
    <source>
        <dbReference type="EMBL" id="KAG2422578.1"/>
    </source>
</evidence>
<dbReference type="CDD" id="cd03213">
    <property type="entry name" value="ABCG_EPDR"/>
    <property type="match status" value="1"/>
</dbReference>
<dbReference type="PANTHER" id="PTHR48041:SF91">
    <property type="entry name" value="ABC TRANSPORTER G FAMILY MEMBER 28"/>
    <property type="match status" value="1"/>
</dbReference>
<dbReference type="OrthoDB" id="66620at2759"/>
<keyword evidence="6 8" id="KW-1133">Transmembrane helix</keyword>
<dbReference type="InterPro" id="IPR050352">
    <property type="entry name" value="ABCG_transporters"/>
</dbReference>
<evidence type="ECO:0000259" key="9">
    <source>
        <dbReference type="PROSITE" id="PS50893"/>
    </source>
</evidence>
<evidence type="ECO:0000256" key="4">
    <source>
        <dbReference type="ARBA" id="ARBA00022741"/>
    </source>
</evidence>
<dbReference type="GO" id="GO:0016020">
    <property type="term" value="C:membrane"/>
    <property type="evidence" value="ECO:0007669"/>
    <property type="project" value="UniProtKB-SubCell"/>
</dbReference>
<dbReference type="PROSITE" id="PS50893">
    <property type="entry name" value="ABC_TRANSPORTER_2"/>
    <property type="match status" value="1"/>
</dbReference>
<dbReference type="InterPro" id="IPR027417">
    <property type="entry name" value="P-loop_NTPase"/>
</dbReference>
<sequence>MNGGGVSLKVTTEPHEVNERGHSTFHQNNGLTTPGGHPFRRLRILFKDLCYTVESNSNKGEKVQLLKGVSGFFKPNQMTAVMGPSGSGKTTFLDLLSGRKTQGAISGTLLFGHTAPSRSFLRRYTGYVEQFDTLVDSLTVYEMLLYTAELKRPLSEPLASKKAAVDRLIGRLALEKCRDVRIGSPLKRGISGGQAKRTNVGIALITTPAILFLDEPTSGLDSFTAHEVMEVVRGLAVEDGTTICATIHSPSSACFALFDRVMVLASGWTVYFGAPGVVASDYLTHVCGCRPLNHGENLAEWMMDFLTMADREGRTSALHDSYTKSELAQEASQLLDRFLADAQAKAALPRAPSMSSLAGADAADGAAAGCCGLADGSSPAGQALARLSGSEQYVTPWWWSLKVLLQYRTVRNYQSMEYLGPRLFDKIIFALVIMSLYFGIGDNFSSENIPSMAALMYLCVAQPAWGAVAYVPAIMLERGLYVRERHDGLYRPLTYLMFKMLDELSLNFAVGLGSTAIIFYGVQLRGEFVYFWLNCMLTLSNGVLIAYMMAAFCPTLDVANAAVPTLLAVMLFLSGFLIRIESIPVYWRWLTYADLLKYSWQGLMVNQFQANPQAELAGTPILEYYNLTTTDKWVQLAIVIGFFGGWSVLAWYALAFVRHQKR</sequence>
<dbReference type="InterPro" id="IPR003439">
    <property type="entry name" value="ABC_transporter-like_ATP-bd"/>
</dbReference>
<name>A0A835VQY4_CHLIN</name>
<feature type="transmembrane region" description="Helical" evidence="8">
    <location>
        <begin position="561"/>
        <end position="580"/>
    </location>
</feature>
<gene>
    <name evidence="10" type="ORF">HXX76_015906</name>
</gene>
<comment type="caution">
    <text evidence="10">The sequence shown here is derived from an EMBL/GenBank/DDBJ whole genome shotgun (WGS) entry which is preliminary data.</text>
</comment>
<dbReference type="FunFam" id="3.40.50.300:FF:004191">
    <property type="entry name" value="Predicted protein"/>
    <property type="match status" value="1"/>
</dbReference>
<comment type="subcellular location">
    <subcellularLocation>
        <location evidence="1">Membrane</location>
        <topology evidence="1">Multi-pass membrane protein</topology>
    </subcellularLocation>
</comment>
<evidence type="ECO:0000256" key="6">
    <source>
        <dbReference type="ARBA" id="ARBA00022989"/>
    </source>
</evidence>
<reference evidence="10" key="1">
    <citation type="journal article" date="2020" name="bioRxiv">
        <title>Comparative genomics of Chlamydomonas.</title>
        <authorList>
            <person name="Craig R.J."/>
            <person name="Hasan A.R."/>
            <person name="Ness R.W."/>
            <person name="Keightley P.D."/>
        </authorList>
    </citation>
    <scope>NUCLEOTIDE SEQUENCE</scope>
    <source>
        <strain evidence="10">SAG 7.73</strain>
    </source>
</reference>
<feature type="transmembrane region" description="Helical" evidence="8">
    <location>
        <begin position="452"/>
        <end position="476"/>
    </location>
</feature>
<feature type="transmembrane region" description="Helical" evidence="8">
    <location>
        <begin position="528"/>
        <end position="549"/>
    </location>
</feature>
<proteinExistence type="predicted"/>
<dbReference type="GO" id="GO:0016887">
    <property type="term" value="F:ATP hydrolysis activity"/>
    <property type="evidence" value="ECO:0007669"/>
    <property type="project" value="InterPro"/>
</dbReference>
<evidence type="ECO:0000256" key="2">
    <source>
        <dbReference type="ARBA" id="ARBA00022448"/>
    </source>
</evidence>
<dbReference type="Pfam" id="PF01061">
    <property type="entry name" value="ABC2_membrane"/>
    <property type="match status" value="1"/>
</dbReference>
<evidence type="ECO:0000256" key="1">
    <source>
        <dbReference type="ARBA" id="ARBA00004141"/>
    </source>
</evidence>
<organism evidence="10 11">
    <name type="scientific">Chlamydomonas incerta</name>
    <dbReference type="NCBI Taxonomy" id="51695"/>
    <lineage>
        <taxon>Eukaryota</taxon>
        <taxon>Viridiplantae</taxon>
        <taxon>Chlorophyta</taxon>
        <taxon>core chlorophytes</taxon>
        <taxon>Chlorophyceae</taxon>
        <taxon>CS clade</taxon>
        <taxon>Chlamydomonadales</taxon>
        <taxon>Chlamydomonadaceae</taxon>
        <taxon>Chlamydomonas</taxon>
    </lineage>
</organism>
<dbReference type="AlphaFoldDB" id="A0A835VQY4"/>
<dbReference type="Proteomes" id="UP000650467">
    <property type="component" value="Unassembled WGS sequence"/>
</dbReference>
<dbReference type="EMBL" id="JAEHOC010000100">
    <property type="protein sequence ID" value="KAG2422578.1"/>
    <property type="molecule type" value="Genomic_DNA"/>
</dbReference>
<keyword evidence="2" id="KW-0813">Transport</keyword>
<dbReference type="InterPro" id="IPR013525">
    <property type="entry name" value="ABC2_TM"/>
</dbReference>